<keyword evidence="8" id="KW-1185">Reference proteome</keyword>
<dbReference type="PANTHER" id="PTHR22594:SF34">
    <property type="entry name" value="ASPARAGINE--TRNA LIGASE, MITOCHONDRIAL-RELATED"/>
    <property type="match status" value="1"/>
</dbReference>
<evidence type="ECO:0000256" key="3">
    <source>
        <dbReference type="ARBA" id="ARBA00022840"/>
    </source>
</evidence>
<organism evidence="7 8">
    <name type="scientific">Discostella pseudostelligera</name>
    <dbReference type="NCBI Taxonomy" id="259834"/>
    <lineage>
        <taxon>Eukaryota</taxon>
        <taxon>Sar</taxon>
        <taxon>Stramenopiles</taxon>
        <taxon>Ochrophyta</taxon>
        <taxon>Bacillariophyta</taxon>
        <taxon>Coscinodiscophyceae</taxon>
        <taxon>Thalassiosirophycidae</taxon>
        <taxon>Stephanodiscales</taxon>
        <taxon>Stephanodiscaceae</taxon>
        <taxon>Discostella</taxon>
    </lineage>
</organism>
<reference evidence="7 8" key="1">
    <citation type="submission" date="2024-10" db="EMBL/GenBank/DDBJ databases">
        <title>Updated reference genomes for cyclostephanoid diatoms.</title>
        <authorList>
            <person name="Roberts W.R."/>
            <person name="Alverson A.J."/>
        </authorList>
    </citation>
    <scope>NUCLEOTIDE SEQUENCE [LARGE SCALE GENOMIC DNA]</scope>
    <source>
        <strain evidence="7 8">AJA232-27</strain>
    </source>
</reference>
<dbReference type="InterPro" id="IPR004364">
    <property type="entry name" value="Aa-tRNA-synt_II"/>
</dbReference>
<evidence type="ECO:0000256" key="2">
    <source>
        <dbReference type="ARBA" id="ARBA00022741"/>
    </source>
</evidence>
<evidence type="ECO:0000256" key="4">
    <source>
        <dbReference type="ARBA" id="ARBA00022917"/>
    </source>
</evidence>
<evidence type="ECO:0000259" key="6">
    <source>
        <dbReference type="PROSITE" id="PS50862"/>
    </source>
</evidence>
<dbReference type="AlphaFoldDB" id="A0ABD3MCK4"/>
<dbReference type="EMBL" id="JALLBG020000182">
    <property type="protein sequence ID" value="KAL3760511.1"/>
    <property type="molecule type" value="Genomic_DNA"/>
</dbReference>
<protein>
    <recommendedName>
        <fullName evidence="6">Aminoacyl-transfer RNA synthetases class-II family profile domain-containing protein</fullName>
    </recommendedName>
</protein>
<keyword evidence="3" id="KW-0067">ATP-binding</keyword>
<evidence type="ECO:0000256" key="1">
    <source>
        <dbReference type="ARBA" id="ARBA00022598"/>
    </source>
</evidence>
<evidence type="ECO:0000313" key="8">
    <source>
        <dbReference type="Proteomes" id="UP001530293"/>
    </source>
</evidence>
<dbReference type="PRINTS" id="PR01042">
    <property type="entry name" value="TRNASYNTHASP"/>
</dbReference>
<dbReference type="GO" id="GO:0006412">
    <property type="term" value="P:translation"/>
    <property type="evidence" value="ECO:0007669"/>
    <property type="project" value="UniProtKB-KW"/>
</dbReference>
<evidence type="ECO:0000256" key="5">
    <source>
        <dbReference type="ARBA" id="ARBA00023146"/>
    </source>
</evidence>
<dbReference type="InterPro" id="IPR045864">
    <property type="entry name" value="aa-tRNA-synth_II/BPL/LPL"/>
</dbReference>
<proteinExistence type="predicted"/>
<keyword evidence="5" id="KW-0030">Aminoacyl-tRNA synthetase</keyword>
<keyword evidence="1" id="KW-0436">Ligase</keyword>
<name>A0ABD3MCK4_9STRA</name>
<dbReference type="PROSITE" id="PS50862">
    <property type="entry name" value="AA_TRNA_LIGASE_II"/>
    <property type="match status" value="1"/>
</dbReference>
<evidence type="ECO:0000313" key="7">
    <source>
        <dbReference type="EMBL" id="KAL3760511.1"/>
    </source>
</evidence>
<dbReference type="SUPFAM" id="SSF50249">
    <property type="entry name" value="Nucleic acid-binding proteins"/>
    <property type="match status" value="1"/>
</dbReference>
<dbReference type="SUPFAM" id="SSF55681">
    <property type="entry name" value="Class II aaRS and biotin synthetases"/>
    <property type="match status" value="1"/>
</dbReference>
<keyword evidence="2" id="KW-0547">Nucleotide-binding</keyword>
<dbReference type="InterPro" id="IPR012340">
    <property type="entry name" value="NA-bd_OB-fold"/>
</dbReference>
<dbReference type="InterPro" id="IPR006195">
    <property type="entry name" value="aa-tRNA-synth_II"/>
</dbReference>
<dbReference type="PANTHER" id="PTHR22594">
    <property type="entry name" value="ASPARTYL/LYSYL-TRNA SYNTHETASE"/>
    <property type="match status" value="1"/>
</dbReference>
<dbReference type="Gene3D" id="3.30.930.10">
    <property type="entry name" value="Bira Bifunctional Protein, Domain 2"/>
    <property type="match status" value="1"/>
</dbReference>
<gene>
    <name evidence="7" type="ORF">ACHAWU_001846</name>
</gene>
<sequence>MTEPEIEPLPAADAAPMATEEIIADTTTTTTTAAAAANNDDEILPSQSFIQLSRLYSTDPQLISNKRTSFYGWVRRIRVGGGGSIVFIDMYDGTMVGSLNCLCEEGKFTGDAAAAAAADSAAANEEGKTQDEAHYTTLTFEQLSSSEHITIGASIVVSGTIVLSPPSATQDFEFHANSVRVIGKVYDPVGYPLQKGTEKKMVTLRSLPFYRFRSQASQCVFRIRSKLDMAVHTFMDNEDVQLTDPNIMTVSDCEGAGETFGVMPLMFSTDPTSGEPLKVGLTVSSQLPLEATICGFRQVYTSQKSFRAEKSDTNKHLAEFLHVEYEGAFHTLDSLVAQAERFVKFVIGYVLQRCPDDFAFLESRMAPTDMKPTRTLLTECLARPFVKIKHRDAIELIRRLVKDKVKIPGEDGKLTRVKVKELPGYEDDLGSEHEKILVQYFGYEAVPEDQREQYLKDGKEFGAFVFVTHWPLKIKSFYMAQTDDGSGECLSFDLLCPRVGELFGGSMREWRYDKLDQEVKRREMDITPIQWFLDLRKSGSCPHGGWGMGFDRLCMLVCGVQSVRDVVPFPVYYGHCPY</sequence>
<keyword evidence="4" id="KW-0648">Protein biosynthesis</keyword>
<comment type="caution">
    <text evidence="7">The sequence shown here is derived from an EMBL/GenBank/DDBJ whole genome shotgun (WGS) entry which is preliminary data.</text>
</comment>
<dbReference type="Proteomes" id="UP001530293">
    <property type="component" value="Unassembled WGS sequence"/>
</dbReference>
<dbReference type="Gene3D" id="2.40.50.140">
    <property type="entry name" value="Nucleic acid-binding proteins"/>
    <property type="match status" value="1"/>
</dbReference>
<dbReference type="GO" id="GO:0004812">
    <property type="term" value="F:aminoacyl-tRNA ligase activity"/>
    <property type="evidence" value="ECO:0007669"/>
    <property type="project" value="UniProtKB-KW"/>
</dbReference>
<dbReference type="InterPro" id="IPR002312">
    <property type="entry name" value="Asp/Asn-tRNA-synth_IIb"/>
</dbReference>
<accession>A0ABD3MCK4</accession>
<dbReference type="Pfam" id="PF00152">
    <property type="entry name" value="tRNA-synt_2"/>
    <property type="match status" value="1"/>
</dbReference>
<feature type="domain" description="Aminoacyl-transfer RNA synthetases class-II family profile" evidence="6">
    <location>
        <begin position="299"/>
        <end position="568"/>
    </location>
</feature>
<dbReference type="GO" id="GO:0005524">
    <property type="term" value="F:ATP binding"/>
    <property type="evidence" value="ECO:0007669"/>
    <property type="project" value="UniProtKB-KW"/>
</dbReference>